<dbReference type="GeneID" id="102808325"/>
<proteinExistence type="predicted"/>
<protein>
    <submittedName>
        <fullName evidence="2">Histamine N-methyltransferase-like</fullName>
    </submittedName>
</protein>
<name>A0ABM0MUV1_SACKO</name>
<dbReference type="CDD" id="cd02440">
    <property type="entry name" value="AdoMet_MTases"/>
    <property type="match status" value="1"/>
</dbReference>
<accession>A0ABM0MUV1</accession>
<gene>
    <name evidence="2" type="primary">LOC102808325</name>
</gene>
<sequence>MARPSEDLFNYLDEYHLSFQTLLDNGLKSREFRYKEDAIKMIGKLDLESRKEVRVLSIGSGNGDVDLHFINALVDKYTKIHYTVVEPAKASIDEFKRLTKSKKDIWNGVNFIFRVQEVEDYLEEGGTSDKYDVIHACHSLYRCRDAENTLHYLYNMLSKEGMLLIRVIKGTHTY</sequence>
<dbReference type="Proteomes" id="UP000694865">
    <property type="component" value="Unplaced"/>
</dbReference>
<dbReference type="RefSeq" id="XP_006823792.1">
    <property type="nucleotide sequence ID" value="XM_006823729.1"/>
</dbReference>
<organism evidence="1 2">
    <name type="scientific">Saccoglossus kowalevskii</name>
    <name type="common">Acorn worm</name>
    <dbReference type="NCBI Taxonomy" id="10224"/>
    <lineage>
        <taxon>Eukaryota</taxon>
        <taxon>Metazoa</taxon>
        <taxon>Hemichordata</taxon>
        <taxon>Enteropneusta</taxon>
        <taxon>Harrimaniidae</taxon>
        <taxon>Saccoglossus</taxon>
    </lineage>
</organism>
<dbReference type="SUPFAM" id="SSF53335">
    <property type="entry name" value="S-adenosyl-L-methionine-dependent methyltransferases"/>
    <property type="match status" value="1"/>
</dbReference>
<dbReference type="Gene3D" id="3.40.50.150">
    <property type="entry name" value="Vaccinia Virus protein VP39"/>
    <property type="match status" value="1"/>
</dbReference>
<dbReference type="InterPro" id="IPR029063">
    <property type="entry name" value="SAM-dependent_MTases_sf"/>
</dbReference>
<reference evidence="2" key="1">
    <citation type="submission" date="2025-08" db="UniProtKB">
        <authorList>
            <consortium name="RefSeq"/>
        </authorList>
    </citation>
    <scope>IDENTIFICATION</scope>
    <source>
        <tissue evidence="2">Testes</tissue>
    </source>
</reference>
<dbReference type="Pfam" id="PF13489">
    <property type="entry name" value="Methyltransf_23"/>
    <property type="match status" value="1"/>
</dbReference>
<evidence type="ECO:0000313" key="2">
    <source>
        <dbReference type="RefSeq" id="XP_006823792.1"/>
    </source>
</evidence>
<keyword evidence="1" id="KW-1185">Reference proteome</keyword>
<evidence type="ECO:0000313" key="1">
    <source>
        <dbReference type="Proteomes" id="UP000694865"/>
    </source>
</evidence>